<reference evidence="2 3" key="1">
    <citation type="submission" date="2021-05" db="EMBL/GenBank/DDBJ databases">
        <title>Comparative genomic studies on the polysaccharide-degrading batcterial strains of the Flammeovirga genus.</title>
        <authorList>
            <person name="Zewei F."/>
            <person name="Zheng Z."/>
            <person name="Yu L."/>
            <person name="Ruyue G."/>
            <person name="Yanhong M."/>
            <person name="Yuanyuan C."/>
            <person name="Jingyan G."/>
            <person name="Wenjun H."/>
        </authorList>
    </citation>
    <scope>NUCLEOTIDE SEQUENCE [LARGE SCALE GENOMIC DNA]</scope>
    <source>
        <strain evidence="2 3">YS10</strain>
    </source>
</reference>
<evidence type="ECO:0000256" key="1">
    <source>
        <dbReference type="SAM" id="SignalP"/>
    </source>
</evidence>
<evidence type="ECO:0000313" key="3">
    <source>
        <dbReference type="Proteomes" id="UP000682802"/>
    </source>
</evidence>
<gene>
    <name evidence="2" type="ORF">KM029_05250</name>
</gene>
<dbReference type="EMBL" id="CP076128">
    <property type="protein sequence ID" value="QWG08343.1"/>
    <property type="molecule type" value="Genomic_DNA"/>
</dbReference>
<dbReference type="PROSITE" id="PS51257">
    <property type="entry name" value="PROKAR_LIPOPROTEIN"/>
    <property type="match status" value="1"/>
</dbReference>
<organism evidence="2 3">
    <name type="scientific">Flammeovirga kamogawensis</name>
    <dbReference type="NCBI Taxonomy" id="373891"/>
    <lineage>
        <taxon>Bacteria</taxon>
        <taxon>Pseudomonadati</taxon>
        <taxon>Bacteroidota</taxon>
        <taxon>Cytophagia</taxon>
        <taxon>Cytophagales</taxon>
        <taxon>Flammeovirgaceae</taxon>
        <taxon>Flammeovirga</taxon>
    </lineage>
</organism>
<evidence type="ECO:0008006" key="4">
    <source>
        <dbReference type="Google" id="ProtNLM"/>
    </source>
</evidence>
<feature type="chain" id="PRO_5047270761" description="Lipoprotein" evidence="1">
    <location>
        <begin position="21"/>
        <end position="121"/>
    </location>
</feature>
<dbReference type="Proteomes" id="UP000682802">
    <property type="component" value="Chromosome 1"/>
</dbReference>
<protein>
    <recommendedName>
        <fullName evidence="4">Lipoprotein</fullName>
    </recommendedName>
</protein>
<keyword evidence="3" id="KW-1185">Reference proteome</keyword>
<sequence>MKITFVLSIFLFLVSCQSQEYQPTQVNDMYLTRSSLDQSVINEIHIDSKNNYERRFSDGSYEKGYTSEAAKINKSENNLVFNVLFRKRTCGDTWIKDDFSYIEDLNMWKKQSSFSLPACNQ</sequence>
<dbReference type="RefSeq" id="WP_144072264.1">
    <property type="nucleotide sequence ID" value="NZ_CP076128.1"/>
</dbReference>
<accession>A0ABX8GY64</accession>
<evidence type="ECO:0000313" key="2">
    <source>
        <dbReference type="EMBL" id="QWG08343.1"/>
    </source>
</evidence>
<feature type="signal peptide" evidence="1">
    <location>
        <begin position="1"/>
        <end position="20"/>
    </location>
</feature>
<proteinExistence type="predicted"/>
<keyword evidence="1" id="KW-0732">Signal</keyword>
<name>A0ABX8GY64_9BACT</name>